<keyword evidence="3" id="KW-1185">Reference proteome</keyword>
<reference evidence="3" key="1">
    <citation type="journal article" date="2009" name="BMC Genomics">
        <title>The complete genome sequence of Staphylothermus marinus reveals differences in sulfur metabolism among heterotrophic Crenarchaeota.</title>
        <authorList>
            <person name="Anderson I.J."/>
            <person name="Dharmarajan L."/>
            <person name="Rodriguez J."/>
            <person name="Hooper S."/>
            <person name="Porat I."/>
            <person name="Ulrich L.E."/>
            <person name="Elkins J.G."/>
            <person name="Mavromatis K."/>
            <person name="Sun H."/>
            <person name="Land M."/>
            <person name="Lapidus A."/>
            <person name="Lucas S."/>
            <person name="Barry K."/>
            <person name="Huber H."/>
            <person name="Zhulin I.B."/>
            <person name="Whitman W.B."/>
            <person name="Mukhopadhyay B."/>
            <person name="Woese C."/>
            <person name="Bristow J."/>
            <person name="Kyrpides N."/>
        </authorList>
    </citation>
    <scope>NUCLEOTIDE SEQUENCE [LARGE SCALE GENOMIC DNA]</scope>
    <source>
        <strain evidence="3">ATCC 43588 / DSM 3639 / JCM 9404 / F1</strain>
    </source>
</reference>
<dbReference type="OrthoDB" id="28104at2157"/>
<gene>
    <name evidence="2" type="ordered locus">Smar_0086</name>
</gene>
<dbReference type="InterPro" id="IPR051797">
    <property type="entry name" value="TrmB-like"/>
</dbReference>
<sequence>MSSEDVRELIYKYLEFIGIKGYEAKAYLTLLKYGEETAPKLAARAGIPLPRIYDVLETLSRKGLVEVKAGRPRIYRALPPSLALTRYVKSYVEQVLEMNKRIVNELEKIYSSRESHEPYIWLSHSLEASIERTREWIKKMRVDGYASLNNNLLKELVSVLGRKLKNNKEIPFSLTLLEKPKKNNYEELEK</sequence>
<dbReference type="STRING" id="399550.Smar_0086"/>
<dbReference type="InterPro" id="IPR036390">
    <property type="entry name" value="WH_DNA-bd_sf"/>
</dbReference>
<dbReference type="Proteomes" id="UP000000254">
    <property type="component" value="Chromosome"/>
</dbReference>
<dbReference type="PANTHER" id="PTHR34293">
    <property type="entry name" value="HTH-TYPE TRANSCRIPTIONAL REGULATOR TRMBL2"/>
    <property type="match status" value="1"/>
</dbReference>
<dbReference type="eggNOG" id="arCOG02038">
    <property type="taxonomic scope" value="Archaea"/>
</dbReference>
<proteinExistence type="predicted"/>
<accession>A3DKN9</accession>
<dbReference type="SUPFAM" id="SSF46785">
    <property type="entry name" value="Winged helix' DNA-binding domain"/>
    <property type="match status" value="1"/>
</dbReference>
<evidence type="ECO:0000313" key="3">
    <source>
        <dbReference type="Proteomes" id="UP000000254"/>
    </source>
</evidence>
<dbReference type="Gene3D" id="1.10.10.10">
    <property type="entry name" value="Winged helix-like DNA-binding domain superfamily/Winged helix DNA-binding domain"/>
    <property type="match status" value="1"/>
</dbReference>
<organism evidence="2 3">
    <name type="scientific">Staphylothermus marinus (strain ATCC 43588 / DSM 3639 / JCM 9404 / F1)</name>
    <dbReference type="NCBI Taxonomy" id="399550"/>
    <lineage>
        <taxon>Archaea</taxon>
        <taxon>Thermoproteota</taxon>
        <taxon>Thermoprotei</taxon>
        <taxon>Desulfurococcales</taxon>
        <taxon>Desulfurococcaceae</taxon>
        <taxon>Staphylothermus</taxon>
    </lineage>
</organism>
<dbReference type="HOGENOM" id="CLU_1425142_0_0_2"/>
<dbReference type="Pfam" id="PF01978">
    <property type="entry name" value="TrmB"/>
    <property type="match status" value="1"/>
</dbReference>
<name>A3DKN9_STAMF</name>
<dbReference type="KEGG" id="smr:Smar_0086"/>
<dbReference type="PANTHER" id="PTHR34293:SF1">
    <property type="entry name" value="HTH-TYPE TRANSCRIPTIONAL REGULATOR TRMBL2"/>
    <property type="match status" value="1"/>
</dbReference>
<dbReference type="RefSeq" id="WP_011838390.1">
    <property type="nucleotide sequence ID" value="NC_009033.1"/>
</dbReference>
<dbReference type="EMBL" id="CP000575">
    <property type="protein sequence ID" value="ABN69199.1"/>
    <property type="molecule type" value="Genomic_DNA"/>
</dbReference>
<protein>
    <submittedName>
        <fullName evidence="2">Transcriptional regulator, TrmB</fullName>
    </submittedName>
</protein>
<reference evidence="2 3" key="2">
    <citation type="journal article" date="2009" name="Stand. Genomic Sci.">
        <title>Complete genome sequence of Staphylothermus marinus Stetter and Fiala 1986 type strain F1.</title>
        <authorList>
            <person name="Anderson I.J."/>
            <person name="Sun H."/>
            <person name="Lapidus A."/>
            <person name="Copeland A."/>
            <person name="Glavina Del Rio T."/>
            <person name="Tice H."/>
            <person name="Dalin E."/>
            <person name="Lucas S."/>
            <person name="Barry K."/>
            <person name="Land M."/>
            <person name="Richardson P."/>
            <person name="Huber H."/>
            <person name="Kyrpides N.C."/>
        </authorList>
    </citation>
    <scope>NUCLEOTIDE SEQUENCE [LARGE SCALE GENOMIC DNA]</scope>
    <source>
        <strain evidence="3">ATCC 43588 / DSM 3639 / JCM 9404 / F1</strain>
    </source>
</reference>
<evidence type="ECO:0000259" key="1">
    <source>
        <dbReference type="Pfam" id="PF01978"/>
    </source>
</evidence>
<evidence type="ECO:0000313" key="2">
    <source>
        <dbReference type="EMBL" id="ABN69199.1"/>
    </source>
</evidence>
<feature type="domain" description="Transcription regulator TrmB N-terminal" evidence="1">
    <location>
        <begin position="14"/>
        <end position="80"/>
    </location>
</feature>
<dbReference type="AlphaFoldDB" id="A3DKN9"/>
<dbReference type="GeneID" id="4906536"/>
<dbReference type="InterPro" id="IPR002831">
    <property type="entry name" value="Tscrpt_reg_TrmB_N"/>
</dbReference>
<dbReference type="InterPro" id="IPR036388">
    <property type="entry name" value="WH-like_DNA-bd_sf"/>
</dbReference>